<proteinExistence type="inferred from homology"/>
<comment type="similarity">
    <text evidence="2">Belongs to the SspH family.</text>
</comment>
<comment type="subcellular location">
    <subcellularLocation>
        <location evidence="1">Spore core</location>
    </subcellularLocation>
</comment>
<name>A0A7W5B0C3_9BACL</name>
<dbReference type="GO" id="GO:0042601">
    <property type="term" value="C:endospore-forming forespore"/>
    <property type="evidence" value="ECO:0007669"/>
    <property type="project" value="InterPro"/>
</dbReference>
<sequence>MNTERAIAILEAKETIPVQYDGKPVWIERVDERGGTATVTIESAAAPQVETVKVEQLVEG</sequence>
<gene>
    <name evidence="4" type="ORF">FHS18_004150</name>
</gene>
<evidence type="ECO:0000256" key="1">
    <source>
        <dbReference type="ARBA" id="ARBA00004288"/>
    </source>
</evidence>
<dbReference type="RefSeq" id="WP_183601994.1">
    <property type="nucleotide sequence ID" value="NZ_JACHXK010000010.1"/>
</dbReference>
<dbReference type="GO" id="GO:0030435">
    <property type="term" value="P:sporulation resulting in formation of a cellular spore"/>
    <property type="evidence" value="ECO:0007669"/>
    <property type="project" value="UniProtKB-KW"/>
</dbReference>
<dbReference type="GO" id="GO:0030436">
    <property type="term" value="P:asexual sporulation"/>
    <property type="evidence" value="ECO:0007669"/>
    <property type="project" value="InterPro"/>
</dbReference>
<evidence type="ECO:0000256" key="2">
    <source>
        <dbReference type="ARBA" id="ARBA00006573"/>
    </source>
</evidence>
<keyword evidence="3" id="KW-0749">Sporulation</keyword>
<protein>
    <submittedName>
        <fullName evidence="4">Small acid-soluble spore protein H (Minor)</fullName>
    </submittedName>
</protein>
<dbReference type="NCBIfam" id="TIGR02861">
    <property type="entry name" value="SASP_H"/>
    <property type="match status" value="1"/>
</dbReference>
<dbReference type="InterPro" id="IPR012610">
    <property type="entry name" value="SASP_SspH"/>
</dbReference>
<evidence type="ECO:0000313" key="5">
    <source>
        <dbReference type="Proteomes" id="UP000570361"/>
    </source>
</evidence>
<reference evidence="4 5" key="1">
    <citation type="submission" date="2020-08" db="EMBL/GenBank/DDBJ databases">
        <title>Genomic Encyclopedia of Type Strains, Phase III (KMG-III): the genomes of soil and plant-associated and newly described type strains.</title>
        <authorList>
            <person name="Whitman W."/>
        </authorList>
    </citation>
    <scope>NUCLEOTIDE SEQUENCE [LARGE SCALE GENOMIC DNA]</scope>
    <source>
        <strain evidence="4 5">CECT 5862</strain>
    </source>
</reference>
<dbReference type="AlphaFoldDB" id="A0A7W5B0C3"/>
<dbReference type="Proteomes" id="UP000570361">
    <property type="component" value="Unassembled WGS sequence"/>
</dbReference>
<organism evidence="4 5">
    <name type="scientific">Paenibacillus phyllosphaerae</name>
    <dbReference type="NCBI Taxonomy" id="274593"/>
    <lineage>
        <taxon>Bacteria</taxon>
        <taxon>Bacillati</taxon>
        <taxon>Bacillota</taxon>
        <taxon>Bacilli</taxon>
        <taxon>Bacillales</taxon>
        <taxon>Paenibacillaceae</taxon>
        <taxon>Paenibacillus</taxon>
    </lineage>
</organism>
<evidence type="ECO:0000313" key="4">
    <source>
        <dbReference type="EMBL" id="MBB3112072.1"/>
    </source>
</evidence>
<dbReference type="EMBL" id="JACHXK010000010">
    <property type="protein sequence ID" value="MBB3112072.1"/>
    <property type="molecule type" value="Genomic_DNA"/>
</dbReference>
<dbReference type="Pfam" id="PF08141">
    <property type="entry name" value="SspH"/>
    <property type="match status" value="1"/>
</dbReference>
<accession>A0A7W5B0C3</accession>
<keyword evidence="5" id="KW-1185">Reference proteome</keyword>
<evidence type="ECO:0000256" key="3">
    <source>
        <dbReference type="ARBA" id="ARBA00022969"/>
    </source>
</evidence>
<comment type="caution">
    <text evidence="4">The sequence shown here is derived from an EMBL/GenBank/DDBJ whole genome shotgun (WGS) entry which is preliminary data.</text>
</comment>